<name>A0A0G8AYT8_9SYNE</name>
<evidence type="ECO:0000313" key="2">
    <source>
        <dbReference type="Proteomes" id="UP000035037"/>
    </source>
</evidence>
<dbReference type="Proteomes" id="UP000035037">
    <property type="component" value="Unassembled WGS sequence"/>
</dbReference>
<reference evidence="1 2" key="1">
    <citation type="submission" date="2015-02" db="EMBL/GenBank/DDBJ databases">
        <authorList>
            <person name="Slaby B."/>
            <person name="Hentschel U."/>
        </authorList>
    </citation>
    <scope>NUCLEOTIDE SEQUENCE [LARGE SCALE GENOMIC DNA]</scope>
    <source>
        <strain evidence="1">15L</strain>
    </source>
</reference>
<gene>
    <name evidence="1" type="ORF">TQ37_01040</name>
</gene>
<dbReference type="AlphaFoldDB" id="A0A0G8AYT8"/>
<proteinExistence type="predicted"/>
<dbReference type="EMBL" id="JYFQ01000019">
    <property type="protein sequence ID" value="KKZ14495.1"/>
    <property type="molecule type" value="Genomic_DNA"/>
</dbReference>
<reference evidence="1 2" key="2">
    <citation type="submission" date="2015-05" db="EMBL/GenBank/DDBJ databases">
        <title>Lifestyle Evolution in Cyanobacterial Symbionts of Sponges.</title>
        <authorList>
            <person name="Burgsdorf I."/>
            <person name="Slaby B.M."/>
            <person name="Handley K.M."/>
            <person name="Haber M."/>
            <person name="Blom J."/>
            <person name="Marshall C.W."/>
            <person name="Gilbert J.A."/>
            <person name="Hentschel U."/>
            <person name="Steindler L."/>
        </authorList>
    </citation>
    <scope>NUCLEOTIDE SEQUENCE [LARGE SCALE GENOMIC DNA]</scope>
    <source>
        <strain evidence="1">15L</strain>
    </source>
</reference>
<accession>A0A0G8AYT8</accession>
<sequence length="61" mass="6724">MMKRLVKAKLLFDDAEFHDVQGKGEFAVTECMEKAVAGIRSHLSTPHCVDHAMHPGGAFAR</sequence>
<organism evidence="1 2">
    <name type="scientific">Candidatus Synechococcus spongiarum 15L</name>
    <dbReference type="NCBI Taxonomy" id="1608419"/>
    <lineage>
        <taxon>Bacteria</taxon>
        <taxon>Bacillati</taxon>
        <taxon>Cyanobacteriota</taxon>
        <taxon>Cyanophyceae</taxon>
        <taxon>Synechococcales</taxon>
        <taxon>Synechococcaceae</taxon>
        <taxon>Synechococcus</taxon>
    </lineage>
</organism>
<evidence type="ECO:0000313" key="1">
    <source>
        <dbReference type="EMBL" id="KKZ14495.1"/>
    </source>
</evidence>
<comment type="caution">
    <text evidence="1">The sequence shown here is derived from an EMBL/GenBank/DDBJ whole genome shotgun (WGS) entry which is preliminary data.</text>
</comment>
<protein>
    <submittedName>
        <fullName evidence="1">Uncharacterized protein</fullName>
    </submittedName>
</protein>
<dbReference type="PATRIC" id="fig|1608419.3.peg.1013"/>